<keyword evidence="3" id="KW-0614">Plasmid</keyword>
<dbReference type="EMBL" id="CP014582">
    <property type="protein sequence ID" value="ANB78106.1"/>
    <property type="molecule type" value="Genomic_DNA"/>
</dbReference>
<protein>
    <recommendedName>
        <fullName evidence="2">Initiator Rep protein WH1 domain-containing protein</fullName>
    </recommendedName>
</protein>
<sequence>MDDVIEAEEKQSTDLSVVIKNELVKRVQRMKLSEKRLLALAIAKCNPKPKILLDKAMRPDPQTGVAPGWSIKVTAEEFMEAYPQIDPKHAYSDLKAAADSLFECVIEWDAIETERGKQKPVRKKARWIYEEVNTTTPGWVELKFSPSVAPYLLGIAGAFTQYKLKHAADLRSMYSWRLLEMMAQFRKTGLLTIGYDEFCEAMDAPASCVKDAGQLRRRVIEPAVKELREKNGLAIGWEPTKPAGRKITGFVFKFEADPQGRLF</sequence>
<geneLocation type="plasmid" evidence="4">
    <name>polga3</name>
</geneLocation>
<evidence type="ECO:0000313" key="4">
    <source>
        <dbReference type="Proteomes" id="UP000076852"/>
    </source>
</evidence>
<dbReference type="SUPFAM" id="SSF46785">
    <property type="entry name" value="Winged helix' DNA-binding domain"/>
    <property type="match status" value="2"/>
</dbReference>
<feature type="domain" description="Initiator Rep protein WH1" evidence="2">
    <location>
        <begin position="17"/>
        <end position="182"/>
    </location>
</feature>
<dbReference type="Pfam" id="PF01051">
    <property type="entry name" value="Rep3_N"/>
    <property type="match status" value="1"/>
</dbReference>
<dbReference type="RefSeq" id="WP_063501265.1">
    <property type="nucleotide sequence ID" value="NZ_CP014582.1"/>
</dbReference>
<dbReference type="OrthoDB" id="9122127at2"/>
<dbReference type="AlphaFoldDB" id="A0A167WSA5"/>
<dbReference type="GO" id="GO:0003887">
    <property type="term" value="F:DNA-directed DNA polymerase activity"/>
    <property type="evidence" value="ECO:0007669"/>
    <property type="project" value="InterPro"/>
</dbReference>
<dbReference type="Proteomes" id="UP000076852">
    <property type="component" value="Plasmid pOLGA3"/>
</dbReference>
<dbReference type="KEGG" id="buz:AYM40_37710"/>
<dbReference type="Pfam" id="PF21205">
    <property type="entry name" value="Rep3_C"/>
    <property type="match status" value="1"/>
</dbReference>
<dbReference type="GO" id="GO:0006270">
    <property type="term" value="P:DNA replication initiation"/>
    <property type="evidence" value="ECO:0007669"/>
    <property type="project" value="InterPro"/>
</dbReference>
<dbReference type="InterPro" id="IPR000525">
    <property type="entry name" value="Initiator_Rep_WH1"/>
</dbReference>
<dbReference type="Gene3D" id="1.10.10.10">
    <property type="entry name" value="Winged helix-like DNA-binding domain superfamily/Winged helix DNA-binding domain"/>
    <property type="match status" value="2"/>
</dbReference>
<organism evidence="3 4">
    <name type="scientific">Paraburkholderia phytofirmans OLGA172</name>
    <dbReference type="NCBI Taxonomy" id="1417228"/>
    <lineage>
        <taxon>Bacteria</taxon>
        <taxon>Pseudomonadati</taxon>
        <taxon>Pseudomonadota</taxon>
        <taxon>Betaproteobacteria</taxon>
        <taxon>Burkholderiales</taxon>
        <taxon>Burkholderiaceae</taxon>
        <taxon>Paraburkholderia</taxon>
    </lineage>
</organism>
<accession>A0A167WSA5</accession>
<name>A0A167WSA5_9BURK</name>
<evidence type="ECO:0000313" key="3">
    <source>
        <dbReference type="EMBL" id="ANB78106.1"/>
    </source>
</evidence>
<gene>
    <name evidence="3" type="ORF">AYM40_37710</name>
</gene>
<dbReference type="InterPro" id="IPR036390">
    <property type="entry name" value="WH_DNA-bd_sf"/>
</dbReference>
<evidence type="ECO:0000259" key="2">
    <source>
        <dbReference type="Pfam" id="PF01051"/>
    </source>
</evidence>
<reference evidence="3 4" key="1">
    <citation type="journal article" date="2016" name="Gene">
        <title>PacBio SMRT assembly of a complex multi-replicon genome reveals chlorocatechol degradative operon in a region of genome plasticity.</title>
        <authorList>
            <person name="Ricker N."/>
            <person name="Shen S.Y."/>
            <person name="Goordial J."/>
            <person name="Jin S."/>
            <person name="Fulthorpe R.R."/>
        </authorList>
    </citation>
    <scope>NUCLEOTIDE SEQUENCE [LARGE SCALE GENOMIC DNA]</scope>
    <source>
        <strain evidence="3 4">OLGA172</strain>
        <plasmid evidence="4">polga3</plasmid>
    </source>
</reference>
<evidence type="ECO:0000256" key="1">
    <source>
        <dbReference type="ARBA" id="ARBA00038283"/>
    </source>
</evidence>
<proteinExistence type="inferred from homology"/>
<keyword evidence="4" id="KW-1185">Reference proteome</keyword>
<dbReference type="InterPro" id="IPR036388">
    <property type="entry name" value="WH-like_DNA-bd_sf"/>
</dbReference>
<comment type="similarity">
    <text evidence="1">Belongs to the initiator RepB protein family.</text>
</comment>